<gene>
    <name evidence="1" type="ORF">BaRGS_00016154</name>
</gene>
<dbReference type="EMBL" id="JACVVK020000101">
    <property type="protein sequence ID" value="KAK7492675.1"/>
    <property type="molecule type" value="Genomic_DNA"/>
</dbReference>
<name>A0ABD0KZZ3_9CAEN</name>
<evidence type="ECO:0000313" key="1">
    <source>
        <dbReference type="EMBL" id="KAK7492675.1"/>
    </source>
</evidence>
<proteinExistence type="predicted"/>
<keyword evidence="2" id="KW-1185">Reference proteome</keyword>
<reference evidence="1 2" key="1">
    <citation type="journal article" date="2023" name="Sci. Data">
        <title>Genome assembly of the Korean intertidal mud-creeper Batillaria attramentaria.</title>
        <authorList>
            <person name="Patra A.K."/>
            <person name="Ho P.T."/>
            <person name="Jun S."/>
            <person name="Lee S.J."/>
            <person name="Kim Y."/>
            <person name="Won Y.J."/>
        </authorList>
    </citation>
    <scope>NUCLEOTIDE SEQUENCE [LARGE SCALE GENOMIC DNA]</scope>
    <source>
        <strain evidence="1">Wonlab-2016</strain>
    </source>
</reference>
<feature type="non-terminal residue" evidence="1">
    <location>
        <position position="1"/>
    </location>
</feature>
<evidence type="ECO:0000313" key="2">
    <source>
        <dbReference type="Proteomes" id="UP001519460"/>
    </source>
</evidence>
<dbReference type="Proteomes" id="UP001519460">
    <property type="component" value="Unassembled WGS sequence"/>
</dbReference>
<sequence>VEKEGGNQSHDKSSALICFCFEGAGPQAAGKLLGEGAGQEGTRKACGGTNANERFANLVR</sequence>
<feature type="non-terminal residue" evidence="1">
    <location>
        <position position="60"/>
    </location>
</feature>
<dbReference type="AlphaFoldDB" id="A0ABD0KZZ3"/>
<accession>A0ABD0KZZ3</accession>
<protein>
    <submittedName>
        <fullName evidence="1">Uncharacterized protein</fullName>
    </submittedName>
</protein>
<organism evidence="1 2">
    <name type="scientific">Batillaria attramentaria</name>
    <dbReference type="NCBI Taxonomy" id="370345"/>
    <lineage>
        <taxon>Eukaryota</taxon>
        <taxon>Metazoa</taxon>
        <taxon>Spiralia</taxon>
        <taxon>Lophotrochozoa</taxon>
        <taxon>Mollusca</taxon>
        <taxon>Gastropoda</taxon>
        <taxon>Caenogastropoda</taxon>
        <taxon>Sorbeoconcha</taxon>
        <taxon>Cerithioidea</taxon>
        <taxon>Batillariidae</taxon>
        <taxon>Batillaria</taxon>
    </lineage>
</organism>
<comment type="caution">
    <text evidence="1">The sequence shown here is derived from an EMBL/GenBank/DDBJ whole genome shotgun (WGS) entry which is preliminary data.</text>
</comment>